<protein>
    <submittedName>
        <fullName evidence="3">Uncharacterized protein</fullName>
    </submittedName>
</protein>
<gene>
    <name evidence="3" type="ORF">VMCG_10677</name>
</gene>
<dbReference type="EMBL" id="LKEA01000085">
    <property type="protein sequence ID" value="ROV87974.1"/>
    <property type="molecule type" value="Genomic_DNA"/>
</dbReference>
<sequence length="372" mass="39759">MNYLALQFQQPPIGNFFLADVEAGEPADKCVTWGTISVPDSELYTVEQTKQLTIKVPLNVDCAVSDNYSFTIWLDAPDRPEYQLIFKDTIKKKDLNSRPAGAWSYIWTVPSDLELDVNQGYQITFTVGPGQTKVATSSVFFLRPGTTTASSTSGSIAQTPRTSASNTRDTTLSTSTLPAPSTINTALPPGSIPNSASSAIHNSGLSKGVSAGVAIGVAAFLALVILGGRRLYRLFRERPKGKQRAESPMLFWTGRRSANNVSDGREQQPVSPRDTLDGRTIVHLGPQHPGVHQLGGVELQPMSDKAAAVLGLEEEGGPSQVRSGIETGKPARISRSPPPYSSPSPSSLPSYSTQPPRPPRSNVAFGSPEPSA</sequence>
<proteinExistence type="predicted"/>
<evidence type="ECO:0000313" key="4">
    <source>
        <dbReference type="Proteomes" id="UP000283895"/>
    </source>
</evidence>
<feature type="compositionally biased region" description="Low complexity" evidence="1">
    <location>
        <begin position="146"/>
        <end position="155"/>
    </location>
</feature>
<feature type="compositionally biased region" description="Polar residues" evidence="1">
    <location>
        <begin position="156"/>
        <end position="169"/>
    </location>
</feature>
<feature type="region of interest" description="Disordered" evidence="1">
    <location>
        <begin position="256"/>
        <end position="295"/>
    </location>
</feature>
<feature type="transmembrane region" description="Helical" evidence="2">
    <location>
        <begin position="208"/>
        <end position="228"/>
    </location>
</feature>
<dbReference type="Proteomes" id="UP000283895">
    <property type="component" value="Unassembled WGS sequence"/>
</dbReference>
<evidence type="ECO:0000256" key="1">
    <source>
        <dbReference type="SAM" id="MobiDB-lite"/>
    </source>
</evidence>
<keyword evidence="2" id="KW-0472">Membrane</keyword>
<keyword evidence="4" id="KW-1185">Reference proteome</keyword>
<keyword evidence="2" id="KW-1133">Transmembrane helix</keyword>
<feature type="region of interest" description="Disordered" evidence="1">
    <location>
        <begin position="146"/>
        <end position="190"/>
    </location>
</feature>
<evidence type="ECO:0000256" key="2">
    <source>
        <dbReference type="SAM" id="Phobius"/>
    </source>
</evidence>
<reference evidence="3 4" key="1">
    <citation type="submission" date="2015-09" db="EMBL/GenBank/DDBJ databases">
        <title>Host preference determinants of Valsa canker pathogens revealed by comparative genomics.</title>
        <authorList>
            <person name="Yin Z."/>
            <person name="Huang L."/>
        </authorList>
    </citation>
    <scope>NUCLEOTIDE SEQUENCE [LARGE SCALE GENOMIC DNA]</scope>
    <source>
        <strain evidence="3 4">03-1</strain>
    </source>
</reference>
<feature type="compositionally biased region" description="Low complexity" evidence="1">
    <location>
        <begin position="343"/>
        <end position="354"/>
    </location>
</feature>
<dbReference type="AlphaFoldDB" id="A0A423VAT1"/>
<organism evidence="3 4">
    <name type="scientific">Cytospora schulzeri</name>
    <dbReference type="NCBI Taxonomy" id="448051"/>
    <lineage>
        <taxon>Eukaryota</taxon>
        <taxon>Fungi</taxon>
        <taxon>Dikarya</taxon>
        <taxon>Ascomycota</taxon>
        <taxon>Pezizomycotina</taxon>
        <taxon>Sordariomycetes</taxon>
        <taxon>Sordariomycetidae</taxon>
        <taxon>Diaporthales</taxon>
        <taxon>Cytosporaceae</taxon>
        <taxon>Cytospora</taxon>
    </lineage>
</organism>
<name>A0A423VAT1_9PEZI</name>
<accession>A0A423VAT1</accession>
<comment type="caution">
    <text evidence="3">The sequence shown here is derived from an EMBL/GenBank/DDBJ whole genome shotgun (WGS) entry which is preliminary data.</text>
</comment>
<keyword evidence="2" id="KW-0812">Transmembrane</keyword>
<feature type="compositionally biased region" description="Low complexity" evidence="1">
    <location>
        <begin position="170"/>
        <end position="182"/>
    </location>
</feature>
<evidence type="ECO:0000313" key="3">
    <source>
        <dbReference type="EMBL" id="ROV87974.1"/>
    </source>
</evidence>
<feature type="region of interest" description="Disordered" evidence="1">
    <location>
        <begin position="313"/>
        <end position="372"/>
    </location>
</feature>